<reference evidence="1 2" key="1">
    <citation type="submission" date="2021-12" db="EMBL/GenBank/DDBJ databases">
        <title>Genome sequencing of bacteria with rrn-lacking chromosome and rrn-plasmid.</title>
        <authorList>
            <person name="Anda M."/>
            <person name="Iwasaki W."/>
        </authorList>
    </citation>
    <scope>NUCLEOTIDE SEQUENCE [LARGE SCALE GENOMIC DNA]</scope>
    <source>
        <strain evidence="1 2">NBRC 15940</strain>
    </source>
</reference>
<dbReference type="AlphaFoldDB" id="A0AAN5ALN8"/>
<protein>
    <submittedName>
        <fullName evidence="1">Uncharacterized protein</fullName>
    </submittedName>
</protein>
<proteinExistence type="predicted"/>
<accession>A0AAN5ALN8</accession>
<keyword evidence="2" id="KW-1185">Reference proteome</keyword>
<dbReference type="EMBL" id="BQKE01000004">
    <property type="protein sequence ID" value="GJM64180.1"/>
    <property type="molecule type" value="Genomic_DNA"/>
</dbReference>
<name>A0AAN5ALN8_9BACT</name>
<evidence type="ECO:0000313" key="2">
    <source>
        <dbReference type="Proteomes" id="UP001310022"/>
    </source>
</evidence>
<evidence type="ECO:0000313" key="1">
    <source>
        <dbReference type="EMBL" id="GJM64180.1"/>
    </source>
</evidence>
<dbReference type="Proteomes" id="UP001310022">
    <property type="component" value="Unassembled WGS sequence"/>
</dbReference>
<gene>
    <name evidence="1" type="ORF">PEDI_47320</name>
</gene>
<sequence length="33" mass="4259">MTYWNFEDTMEEGDFLHKAEFHRSLFSYFFWMD</sequence>
<organism evidence="1 2">
    <name type="scientific">Persicobacter diffluens</name>
    <dbReference type="NCBI Taxonomy" id="981"/>
    <lineage>
        <taxon>Bacteria</taxon>
        <taxon>Pseudomonadati</taxon>
        <taxon>Bacteroidota</taxon>
        <taxon>Cytophagia</taxon>
        <taxon>Cytophagales</taxon>
        <taxon>Persicobacteraceae</taxon>
        <taxon>Persicobacter</taxon>
    </lineage>
</organism>
<comment type="caution">
    <text evidence="1">The sequence shown here is derived from an EMBL/GenBank/DDBJ whole genome shotgun (WGS) entry which is preliminary data.</text>
</comment>